<keyword evidence="2" id="KW-0732">Signal</keyword>
<sequence length="204" mass="22716">MVHITTHFILLLFSLCPVTCILSVEGRRTSSTPAQLLKGRVTRSKAYAILPASLTVVVSGAMAETAEAERTNHTRKLNARHDRQSKDSPRSVSRTKILKKFFTLSDTPTNSKLGYRRKQTSPCGCLNKPINFLLSQSHSRCTAVSVRLQFDTDLDGIGRILYSGLDSGKSVCLSGRKKRGLKRSYLETVVTIWSNIWVTENPTF</sequence>
<accession>A0ABD0JZ12</accession>
<feature type="chain" id="PRO_5044859134" description="Secreted protein" evidence="2">
    <location>
        <begin position="27"/>
        <end position="204"/>
    </location>
</feature>
<protein>
    <recommendedName>
        <fullName evidence="5">Secreted protein</fullName>
    </recommendedName>
</protein>
<evidence type="ECO:0000313" key="3">
    <source>
        <dbReference type="EMBL" id="KAK7480138.1"/>
    </source>
</evidence>
<feature type="compositionally biased region" description="Basic and acidic residues" evidence="1">
    <location>
        <begin position="79"/>
        <end position="89"/>
    </location>
</feature>
<feature type="region of interest" description="Disordered" evidence="1">
    <location>
        <begin position="67"/>
        <end position="92"/>
    </location>
</feature>
<evidence type="ECO:0000256" key="1">
    <source>
        <dbReference type="SAM" id="MobiDB-lite"/>
    </source>
</evidence>
<dbReference type="Proteomes" id="UP001519460">
    <property type="component" value="Unassembled WGS sequence"/>
</dbReference>
<comment type="caution">
    <text evidence="3">The sequence shown here is derived from an EMBL/GenBank/DDBJ whole genome shotgun (WGS) entry which is preliminary data.</text>
</comment>
<evidence type="ECO:0000256" key="2">
    <source>
        <dbReference type="SAM" id="SignalP"/>
    </source>
</evidence>
<evidence type="ECO:0000313" key="4">
    <source>
        <dbReference type="Proteomes" id="UP001519460"/>
    </source>
</evidence>
<proteinExistence type="predicted"/>
<organism evidence="3 4">
    <name type="scientific">Batillaria attramentaria</name>
    <dbReference type="NCBI Taxonomy" id="370345"/>
    <lineage>
        <taxon>Eukaryota</taxon>
        <taxon>Metazoa</taxon>
        <taxon>Spiralia</taxon>
        <taxon>Lophotrochozoa</taxon>
        <taxon>Mollusca</taxon>
        <taxon>Gastropoda</taxon>
        <taxon>Caenogastropoda</taxon>
        <taxon>Sorbeoconcha</taxon>
        <taxon>Cerithioidea</taxon>
        <taxon>Batillariidae</taxon>
        <taxon>Batillaria</taxon>
    </lineage>
</organism>
<reference evidence="3 4" key="1">
    <citation type="journal article" date="2023" name="Sci. Data">
        <title>Genome assembly of the Korean intertidal mud-creeper Batillaria attramentaria.</title>
        <authorList>
            <person name="Patra A.K."/>
            <person name="Ho P.T."/>
            <person name="Jun S."/>
            <person name="Lee S.J."/>
            <person name="Kim Y."/>
            <person name="Won Y.J."/>
        </authorList>
    </citation>
    <scope>NUCLEOTIDE SEQUENCE [LARGE SCALE GENOMIC DNA]</scope>
    <source>
        <strain evidence="3">Wonlab-2016</strain>
    </source>
</reference>
<dbReference type="EMBL" id="JACVVK020000287">
    <property type="protein sequence ID" value="KAK7480138.1"/>
    <property type="molecule type" value="Genomic_DNA"/>
</dbReference>
<gene>
    <name evidence="3" type="ORF">BaRGS_00028622</name>
</gene>
<dbReference type="AlphaFoldDB" id="A0ABD0JZ12"/>
<keyword evidence="4" id="KW-1185">Reference proteome</keyword>
<evidence type="ECO:0008006" key="5">
    <source>
        <dbReference type="Google" id="ProtNLM"/>
    </source>
</evidence>
<feature type="signal peptide" evidence="2">
    <location>
        <begin position="1"/>
        <end position="26"/>
    </location>
</feature>
<name>A0ABD0JZ12_9CAEN</name>